<sequence>MRLIELYKSVQGESSFTGVPCIFVRFAGCNLRCAWCDSEYTFTGGKPFTEDEVIAQIEALAPCPLIEFTGGEPMLHERELLPLMHRLLADTTTKYTLMMETSGERPLGEVPREVHKIVDVKCPGSGSAFGSFRTSNLDALTARDEVKFVLRDRVDYEFARDFIREHLASKIADGTVGHILLSPAFLKAPSILRTADNMELDGRELVDWMLADGLPARLSLQIHKFVWEPQKKGV</sequence>
<dbReference type="AlphaFoldDB" id="A0A1H4LQM8"/>
<keyword evidence="1 8" id="KW-0004">4Fe-4S</keyword>
<comment type="subunit">
    <text evidence="8">Homodimer.</text>
</comment>
<keyword evidence="5 8" id="KW-0408">Iron</keyword>
<dbReference type="InterPro" id="IPR007197">
    <property type="entry name" value="rSAM"/>
</dbReference>
<dbReference type="InterPro" id="IPR058240">
    <property type="entry name" value="rSAM_sf"/>
</dbReference>
<evidence type="ECO:0000256" key="5">
    <source>
        <dbReference type="ARBA" id="ARBA00023004"/>
    </source>
</evidence>
<dbReference type="SUPFAM" id="SSF102114">
    <property type="entry name" value="Radical SAM enzymes"/>
    <property type="match status" value="1"/>
</dbReference>
<dbReference type="GO" id="GO:0000287">
    <property type="term" value="F:magnesium ion binding"/>
    <property type="evidence" value="ECO:0007669"/>
    <property type="project" value="UniProtKB-UniRule"/>
</dbReference>
<dbReference type="OrthoDB" id="9792276at2"/>
<dbReference type="PANTHER" id="PTHR42836:SF1">
    <property type="entry name" value="7-CARBOXY-7-DEAZAGUANINE SYNTHASE"/>
    <property type="match status" value="1"/>
</dbReference>
<dbReference type="GO" id="GO:1904047">
    <property type="term" value="F:S-adenosyl-L-methionine binding"/>
    <property type="evidence" value="ECO:0007669"/>
    <property type="project" value="UniProtKB-UniRule"/>
</dbReference>
<proteinExistence type="inferred from homology"/>
<comment type="function">
    <text evidence="8">Catalyzes the complex heterocyclic radical-mediated conversion of 6-carboxy-5,6,7,8-tetrahydropterin (CPH4) to 7-carboxy-7-deazaguanine (CDG), a step common to the biosynthetic pathways of all 7-deazapurine-containing compounds.</text>
</comment>
<evidence type="ECO:0000259" key="9">
    <source>
        <dbReference type="PROSITE" id="PS51918"/>
    </source>
</evidence>
<feature type="binding site" evidence="8">
    <location>
        <position position="71"/>
    </location>
    <ligand>
        <name>S-adenosyl-L-methionine</name>
        <dbReference type="ChEBI" id="CHEBI:59789"/>
    </ligand>
</feature>
<dbReference type="PIRSF" id="PIRSF000370">
    <property type="entry name" value="QueE"/>
    <property type="match status" value="1"/>
</dbReference>
<feature type="binding site" evidence="8">
    <location>
        <position position="38"/>
    </location>
    <ligand>
        <name>Mg(2+)</name>
        <dbReference type="ChEBI" id="CHEBI:18420"/>
    </ligand>
</feature>
<feature type="binding site" evidence="8">
    <location>
        <begin position="10"/>
        <end position="12"/>
    </location>
    <ligand>
        <name>substrate</name>
    </ligand>
</feature>
<feature type="binding site" evidence="8">
    <location>
        <position position="33"/>
    </location>
    <ligand>
        <name>[4Fe-4S] cluster</name>
        <dbReference type="ChEBI" id="CHEBI:49883"/>
        <note>4Fe-4S-S-AdoMet</note>
    </ligand>
</feature>
<reference evidence="10 11" key="1">
    <citation type="submission" date="2016-10" db="EMBL/GenBank/DDBJ databases">
        <authorList>
            <person name="de Groot N.N."/>
        </authorList>
    </citation>
    <scope>NUCLEOTIDE SEQUENCE [LARGE SCALE GENOMIC DNA]</scope>
    <source>
        <strain evidence="10 11">AB35.6</strain>
    </source>
</reference>
<name>A0A1H4LQM8_9BACT</name>
<dbReference type="EMBL" id="FNSD01000001">
    <property type="protein sequence ID" value="SEB72896.1"/>
    <property type="molecule type" value="Genomic_DNA"/>
</dbReference>
<keyword evidence="4 8" id="KW-0460">Magnesium</keyword>
<evidence type="ECO:0000256" key="2">
    <source>
        <dbReference type="ARBA" id="ARBA00022691"/>
    </source>
</evidence>
<dbReference type="InterPro" id="IPR013785">
    <property type="entry name" value="Aldolase_TIM"/>
</dbReference>
<feature type="binding site" evidence="8">
    <location>
        <begin position="35"/>
        <end position="37"/>
    </location>
    <ligand>
        <name>S-adenosyl-L-methionine</name>
        <dbReference type="ChEBI" id="CHEBI:59789"/>
    </ligand>
</feature>
<protein>
    <recommendedName>
        <fullName evidence="8">7-carboxy-7-deazaguanine synthase</fullName>
        <shortName evidence="8">CDG synthase</shortName>
        <ecNumber evidence="8">4.3.99.3</ecNumber>
    </recommendedName>
    <alternativeName>
        <fullName evidence="8">Queuosine biosynthesis protein QueE</fullName>
    </alternativeName>
</protein>
<keyword evidence="2 8" id="KW-0949">S-adenosyl-L-methionine</keyword>
<evidence type="ECO:0000313" key="11">
    <source>
        <dbReference type="Proteomes" id="UP000182409"/>
    </source>
</evidence>
<dbReference type="GO" id="GO:0051539">
    <property type="term" value="F:4 iron, 4 sulfur cluster binding"/>
    <property type="evidence" value="ECO:0007669"/>
    <property type="project" value="UniProtKB-UniRule"/>
</dbReference>
<evidence type="ECO:0000256" key="3">
    <source>
        <dbReference type="ARBA" id="ARBA00022723"/>
    </source>
</evidence>
<comment type="caution">
    <text evidence="8">Lacks conserved residue(s) required for the propagation of feature annotation.</text>
</comment>
<dbReference type="Pfam" id="PF04055">
    <property type="entry name" value="Radical_SAM"/>
    <property type="match status" value="1"/>
</dbReference>
<comment type="pathway">
    <text evidence="8">Purine metabolism; 7-cyano-7-deazaguanine biosynthesis.</text>
</comment>
<feature type="binding site" evidence="8">
    <location>
        <position position="29"/>
    </location>
    <ligand>
        <name>[4Fe-4S] cluster</name>
        <dbReference type="ChEBI" id="CHEBI:49883"/>
        <note>4Fe-4S-S-AdoMet</note>
    </ligand>
</feature>
<dbReference type="GO" id="GO:0008616">
    <property type="term" value="P:tRNA queuosine(34) biosynthetic process"/>
    <property type="evidence" value="ECO:0007669"/>
    <property type="project" value="UniProtKB-UniRule"/>
</dbReference>
<evidence type="ECO:0000256" key="7">
    <source>
        <dbReference type="ARBA" id="ARBA00023239"/>
    </source>
</evidence>
<dbReference type="CDD" id="cd01335">
    <property type="entry name" value="Radical_SAM"/>
    <property type="match status" value="1"/>
</dbReference>
<dbReference type="EC" id="4.3.99.3" evidence="8"/>
<accession>A0A1H4LQM8</accession>
<evidence type="ECO:0000256" key="8">
    <source>
        <dbReference type="HAMAP-Rule" id="MF_00917"/>
    </source>
</evidence>
<evidence type="ECO:0000256" key="4">
    <source>
        <dbReference type="ARBA" id="ARBA00022842"/>
    </source>
</evidence>
<evidence type="ECO:0000313" key="10">
    <source>
        <dbReference type="EMBL" id="SEB72896.1"/>
    </source>
</evidence>
<dbReference type="SFLD" id="SFLDS00029">
    <property type="entry name" value="Radical_SAM"/>
    <property type="match status" value="1"/>
</dbReference>
<dbReference type="Proteomes" id="UP000182409">
    <property type="component" value="Unassembled WGS sequence"/>
</dbReference>
<feature type="binding site" evidence="8">
    <location>
        <position position="36"/>
    </location>
    <ligand>
        <name>[4Fe-4S] cluster</name>
        <dbReference type="ChEBI" id="CHEBI:49883"/>
        <note>4Fe-4S-S-AdoMet</note>
    </ligand>
</feature>
<dbReference type="UniPathway" id="UPA00391"/>
<dbReference type="Gene3D" id="3.20.20.70">
    <property type="entry name" value="Aldolase class I"/>
    <property type="match status" value="1"/>
</dbReference>
<dbReference type="GO" id="GO:0016840">
    <property type="term" value="F:carbon-nitrogen lyase activity"/>
    <property type="evidence" value="ECO:0007669"/>
    <property type="project" value="UniProtKB-UniRule"/>
</dbReference>
<dbReference type="PROSITE" id="PS51918">
    <property type="entry name" value="RADICAL_SAM"/>
    <property type="match status" value="1"/>
</dbReference>
<keyword evidence="8" id="KW-0671">Queuosine biosynthesis</keyword>
<evidence type="ECO:0000256" key="1">
    <source>
        <dbReference type="ARBA" id="ARBA00022485"/>
    </source>
</evidence>
<evidence type="ECO:0000256" key="6">
    <source>
        <dbReference type="ARBA" id="ARBA00023014"/>
    </source>
</evidence>
<comment type="catalytic activity">
    <reaction evidence="8">
        <text>6-carboxy-5,6,7,8-tetrahydropterin + H(+) = 7-carboxy-7-carbaguanine + NH4(+)</text>
        <dbReference type="Rhea" id="RHEA:27974"/>
        <dbReference type="ChEBI" id="CHEBI:15378"/>
        <dbReference type="ChEBI" id="CHEBI:28938"/>
        <dbReference type="ChEBI" id="CHEBI:61032"/>
        <dbReference type="ChEBI" id="CHEBI:61036"/>
        <dbReference type="EC" id="4.3.99.3"/>
    </reaction>
</comment>
<gene>
    <name evidence="8" type="primary">queE</name>
    <name evidence="10" type="ORF">SAMN05443244_1679</name>
</gene>
<comment type="cofactor">
    <cofactor evidence="8">
        <name>S-adenosyl-L-methionine</name>
        <dbReference type="ChEBI" id="CHEBI:59789"/>
    </cofactor>
    <text evidence="8">Binds 1 S-adenosyl-L-methionine per subunit.</text>
</comment>
<feature type="binding site" evidence="8">
    <location>
        <position position="69"/>
    </location>
    <ligand>
        <name>substrate</name>
    </ligand>
</feature>
<organism evidence="10 11">
    <name type="scientific">Terriglobus roseus</name>
    <dbReference type="NCBI Taxonomy" id="392734"/>
    <lineage>
        <taxon>Bacteria</taxon>
        <taxon>Pseudomonadati</taxon>
        <taxon>Acidobacteriota</taxon>
        <taxon>Terriglobia</taxon>
        <taxon>Terriglobales</taxon>
        <taxon>Acidobacteriaceae</taxon>
        <taxon>Terriglobus</taxon>
    </lineage>
</organism>
<comment type="similarity">
    <text evidence="8">Belongs to the radical SAM superfamily. 7-carboxy-7-deazaguanine synthase family.</text>
</comment>
<keyword evidence="6 8" id="KW-0411">Iron-sulfur</keyword>
<comment type="cofactor">
    <cofactor evidence="8">
        <name>Mg(2+)</name>
        <dbReference type="ChEBI" id="CHEBI:18420"/>
    </cofactor>
</comment>
<feature type="domain" description="Radical SAM core" evidence="9">
    <location>
        <begin position="16"/>
        <end position="229"/>
    </location>
</feature>
<feature type="binding site" evidence="8">
    <location>
        <position position="25"/>
    </location>
    <ligand>
        <name>substrate</name>
    </ligand>
</feature>
<keyword evidence="3 8" id="KW-0479">Metal-binding</keyword>
<dbReference type="PANTHER" id="PTHR42836">
    <property type="entry name" value="7-CARBOXY-7-DEAZAGUANINE SYNTHASE"/>
    <property type="match status" value="1"/>
</dbReference>
<keyword evidence="7 8" id="KW-0456">Lyase</keyword>
<dbReference type="HAMAP" id="MF_00917">
    <property type="entry name" value="QueE"/>
    <property type="match status" value="1"/>
</dbReference>
<dbReference type="InterPro" id="IPR024924">
    <property type="entry name" value="7-CO-7-deazaguanine_synth-like"/>
</dbReference>
<dbReference type="RefSeq" id="WP_074653297.1">
    <property type="nucleotide sequence ID" value="NZ_FNSD01000001.1"/>
</dbReference>
<comment type="cofactor">
    <cofactor evidence="8">
        <name>[4Fe-4S] cluster</name>
        <dbReference type="ChEBI" id="CHEBI:49883"/>
    </cofactor>
    <text evidence="8">Binds 1 [4Fe-4S] cluster. The cluster is coordinated with 3 cysteines and an exchangeable S-adenosyl-L-methionine.</text>
</comment>